<proteinExistence type="predicted"/>
<dbReference type="GO" id="GO:0047617">
    <property type="term" value="F:fatty acyl-CoA hydrolase activity"/>
    <property type="evidence" value="ECO:0007669"/>
    <property type="project" value="TreeGrafter"/>
</dbReference>
<dbReference type="AlphaFoldDB" id="A0A852SU70"/>
<accession>A0A852SU70</accession>
<keyword evidence="3" id="KW-0378">Hydrolase</keyword>
<comment type="caution">
    <text evidence="3">The sequence shown here is derived from an EMBL/GenBank/DDBJ whole genome shotgun (WGS) entry which is preliminary data.</text>
</comment>
<dbReference type="Gene3D" id="3.40.50.1820">
    <property type="entry name" value="alpha/beta hydrolase"/>
    <property type="match status" value="1"/>
</dbReference>
<dbReference type="InterPro" id="IPR029058">
    <property type="entry name" value="AB_hydrolase_fold"/>
</dbReference>
<feature type="chain" id="PRO_5032354021" evidence="1">
    <location>
        <begin position="23"/>
        <end position="412"/>
    </location>
</feature>
<feature type="domain" description="Acyl-CoA thioester hydrolase/bile acid-CoA amino acid N-acetyltransferase" evidence="2">
    <location>
        <begin position="42"/>
        <end position="150"/>
    </location>
</feature>
<protein>
    <submittedName>
        <fullName evidence="3">Dienelactone hydrolase</fullName>
    </submittedName>
</protein>
<evidence type="ECO:0000259" key="2">
    <source>
        <dbReference type="Pfam" id="PF04775"/>
    </source>
</evidence>
<dbReference type="PANTHER" id="PTHR10824:SF4">
    <property type="entry name" value="ACYL-COENZYME A THIOESTERASE 1-LIKE"/>
    <property type="match status" value="1"/>
</dbReference>
<organism evidence="3 4">
    <name type="scientific">Leifsonia soli</name>
    <dbReference type="NCBI Taxonomy" id="582665"/>
    <lineage>
        <taxon>Bacteria</taxon>
        <taxon>Bacillati</taxon>
        <taxon>Actinomycetota</taxon>
        <taxon>Actinomycetes</taxon>
        <taxon>Micrococcales</taxon>
        <taxon>Microbacteriaceae</taxon>
        <taxon>Leifsonia</taxon>
    </lineage>
</organism>
<feature type="signal peptide" evidence="1">
    <location>
        <begin position="1"/>
        <end position="22"/>
    </location>
</feature>
<reference evidence="3 4" key="1">
    <citation type="submission" date="2020-07" db="EMBL/GenBank/DDBJ databases">
        <title>Sequencing the genomes of 1000 actinobacteria strains.</title>
        <authorList>
            <person name="Klenk H.-P."/>
        </authorList>
    </citation>
    <scope>NUCLEOTIDE SEQUENCE [LARGE SCALE GENOMIC DNA]</scope>
    <source>
        <strain evidence="3 4">DSM 23871</strain>
    </source>
</reference>
<sequence>MRRVLAGVVLSLLVASLAGCVAAPGGAGPRVEISEEPSGVWEPVHVRLVSLPPGGRVTVRATARSGAAAGERWSSQAVYGVPSSGVVDLDHDVPVEAPFRGADGMGLFWSLQSDSGREATSPHLWGGTTLTVDLEAVVDGRRVALRRLHRVGLSSVAPSRAVFDDGITGDYFEPASASAAPRPAVLVFDGTEPDVQTGVLSAATLSAMGYPALAFSTYGSAGQLGPVRTLPAERVVAALNWLRSQPGVDARRVFVFGASRGAQLALWTAVAHPELVYGAIAPAGTTGLVCPSPVPGPAITVGGSWVPCLSGTHEVTAAAVLDLGRIPGPVVLGCAGQDEQLDNGCRWLDAAADVRPARGGDAYVRAPRATHSFSLPPYTPLDLPPAPQAQPTEDARVALWSAIGRALDVRGP</sequence>
<dbReference type="PROSITE" id="PS51257">
    <property type="entry name" value="PROKAR_LIPOPROTEIN"/>
    <property type="match status" value="1"/>
</dbReference>
<dbReference type="SUPFAM" id="SSF53474">
    <property type="entry name" value="alpha/beta-Hydrolases"/>
    <property type="match status" value="1"/>
</dbReference>
<dbReference type="Pfam" id="PF04775">
    <property type="entry name" value="Bile_Hydr_Trans"/>
    <property type="match status" value="1"/>
</dbReference>
<dbReference type="EMBL" id="JACCBJ010000001">
    <property type="protein sequence ID" value="NYD72499.1"/>
    <property type="molecule type" value="Genomic_DNA"/>
</dbReference>
<dbReference type="InterPro" id="IPR042490">
    <property type="entry name" value="Thio_Ohase/BAAT_N"/>
</dbReference>
<evidence type="ECO:0000313" key="4">
    <source>
        <dbReference type="Proteomes" id="UP000589620"/>
    </source>
</evidence>
<evidence type="ECO:0000313" key="3">
    <source>
        <dbReference type="EMBL" id="NYD72499.1"/>
    </source>
</evidence>
<dbReference type="Gene3D" id="2.60.40.2240">
    <property type="entry name" value="Acyl-CoA thioester hydrolase/BAAT N-terminal domain"/>
    <property type="match status" value="1"/>
</dbReference>
<keyword evidence="4" id="KW-1185">Reference proteome</keyword>
<dbReference type="GO" id="GO:0006631">
    <property type="term" value="P:fatty acid metabolic process"/>
    <property type="evidence" value="ECO:0007669"/>
    <property type="project" value="TreeGrafter"/>
</dbReference>
<dbReference type="RefSeq" id="WP_343037196.1">
    <property type="nucleotide sequence ID" value="NZ_BAAAPX010000001.1"/>
</dbReference>
<name>A0A852SU70_9MICO</name>
<dbReference type="GO" id="GO:0006637">
    <property type="term" value="P:acyl-CoA metabolic process"/>
    <property type="evidence" value="ECO:0007669"/>
    <property type="project" value="TreeGrafter"/>
</dbReference>
<evidence type="ECO:0000256" key="1">
    <source>
        <dbReference type="SAM" id="SignalP"/>
    </source>
</evidence>
<keyword evidence="1" id="KW-0732">Signal</keyword>
<dbReference type="InterPro" id="IPR006862">
    <property type="entry name" value="Thio_Ohase/aa_AcTrfase"/>
</dbReference>
<gene>
    <name evidence="3" type="ORF">BJ963_000018</name>
</gene>
<dbReference type="Proteomes" id="UP000589620">
    <property type="component" value="Unassembled WGS sequence"/>
</dbReference>
<dbReference type="PANTHER" id="PTHR10824">
    <property type="entry name" value="ACYL-COENZYME A THIOESTERASE-RELATED"/>
    <property type="match status" value="1"/>
</dbReference>